<dbReference type="RefSeq" id="WP_008478625.1">
    <property type="nucleotide sequence ID" value="NZ_CAGS01000271.1"/>
</dbReference>
<keyword evidence="6" id="KW-0631">Potassium channel</keyword>
<evidence type="ECO:0000313" key="14">
    <source>
        <dbReference type="EMBL" id="CCF84452.1"/>
    </source>
</evidence>
<evidence type="ECO:0000256" key="4">
    <source>
        <dbReference type="ARBA" id="ARBA00022538"/>
    </source>
</evidence>
<keyword evidence="9" id="KW-0406">Ion transport</keyword>
<comment type="subcellular location">
    <subcellularLocation>
        <location evidence="1">Membrane</location>
        <topology evidence="1">Multi-pass membrane protein</topology>
    </subcellularLocation>
</comment>
<keyword evidence="5 13" id="KW-0812">Transmembrane</keyword>
<evidence type="ECO:0000256" key="8">
    <source>
        <dbReference type="ARBA" id="ARBA00022989"/>
    </source>
</evidence>
<evidence type="ECO:0000256" key="11">
    <source>
        <dbReference type="ARBA" id="ARBA00023303"/>
    </source>
</evidence>
<dbReference type="Pfam" id="PF06736">
    <property type="entry name" value="TMEM175"/>
    <property type="match status" value="1"/>
</dbReference>
<keyword evidence="15" id="KW-1185">Reference proteome</keyword>
<proteinExistence type="inferred from homology"/>
<evidence type="ECO:0000256" key="1">
    <source>
        <dbReference type="ARBA" id="ARBA00004141"/>
    </source>
</evidence>
<evidence type="ECO:0008006" key="16">
    <source>
        <dbReference type="Google" id="ProtNLM"/>
    </source>
</evidence>
<sequence>MTTTRRDPEGENETGRIEAFSDGVFAIAITLLVLDLKVPPPETFVSTARLEAVLLNQWPAYLAFLTSFIAILIMWVNHHALFKLVARSDTPFMFANGFVLLVTTIVPFPTSLVADYLTTPAAGLAVAVYAGVFVVSGISYNLLWFWASYHHHLLKSTVSPAQVRVFSRIYPIGIPLYLAAAILAFWNAYVSVGICLGLWVVWGWTGSVRKGARIA</sequence>
<dbReference type="GO" id="GO:0016020">
    <property type="term" value="C:membrane"/>
    <property type="evidence" value="ECO:0007669"/>
    <property type="project" value="UniProtKB-SubCell"/>
</dbReference>
<dbReference type="Proteomes" id="UP000004221">
    <property type="component" value="Unassembled WGS sequence"/>
</dbReference>
<feature type="transmembrane region" description="Helical" evidence="13">
    <location>
        <begin position="176"/>
        <end position="202"/>
    </location>
</feature>
<keyword evidence="10 13" id="KW-0472">Membrane</keyword>
<dbReference type="GO" id="GO:0005267">
    <property type="term" value="F:potassium channel activity"/>
    <property type="evidence" value="ECO:0007669"/>
    <property type="project" value="UniProtKB-KW"/>
</dbReference>
<dbReference type="PANTHER" id="PTHR31462">
    <property type="entry name" value="ENDOSOMAL/LYSOSOMAL POTASSIUM CHANNEL TMEM175"/>
    <property type="match status" value="1"/>
</dbReference>
<evidence type="ECO:0000256" key="7">
    <source>
        <dbReference type="ARBA" id="ARBA00022958"/>
    </source>
</evidence>
<dbReference type="OrthoDB" id="7626281at2"/>
<dbReference type="InterPro" id="IPR010617">
    <property type="entry name" value="TMEM175-like"/>
</dbReference>
<reference evidence="14 15" key="1">
    <citation type="journal article" date="2012" name="ISME J.">
        <title>Nitrification expanded: discovery, physiology and genomics of a nitrite-oxidizing bacterium from the phylum Chloroflexi.</title>
        <authorList>
            <person name="Sorokin D.Y."/>
            <person name="Lucker S."/>
            <person name="Vejmelkova D."/>
            <person name="Kostrikina N.A."/>
            <person name="Kleerebezem R."/>
            <person name="Rijpstra W.I."/>
            <person name="Damste J.S."/>
            <person name="Le Paslier D."/>
            <person name="Muyzer G."/>
            <person name="Wagner M."/>
            <person name="van Loosdrecht M.C."/>
            <person name="Daims H."/>
        </authorList>
    </citation>
    <scope>NUCLEOTIDE SEQUENCE [LARGE SCALE GENOMIC DNA]</scope>
    <source>
        <strain evidence="15">none</strain>
    </source>
</reference>
<evidence type="ECO:0000256" key="3">
    <source>
        <dbReference type="ARBA" id="ARBA00022448"/>
    </source>
</evidence>
<evidence type="ECO:0000256" key="2">
    <source>
        <dbReference type="ARBA" id="ARBA00006920"/>
    </source>
</evidence>
<organism evidence="14 15">
    <name type="scientific">Nitrolancea hollandica Lb</name>
    <dbReference type="NCBI Taxonomy" id="1129897"/>
    <lineage>
        <taxon>Bacteria</taxon>
        <taxon>Pseudomonadati</taxon>
        <taxon>Thermomicrobiota</taxon>
        <taxon>Thermomicrobia</taxon>
        <taxon>Sphaerobacterales</taxon>
        <taxon>Sphaerobacterineae</taxon>
        <taxon>Sphaerobacteraceae</taxon>
        <taxon>Nitrolancea</taxon>
    </lineage>
</organism>
<feature type="transmembrane region" description="Helical" evidence="13">
    <location>
        <begin position="58"/>
        <end position="78"/>
    </location>
</feature>
<dbReference type="AlphaFoldDB" id="I4EIE0"/>
<feature type="transmembrane region" description="Helical" evidence="13">
    <location>
        <begin position="121"/>
        <end position="146"/>
    </location>
</feature>
<protein>
    <recommendedName>
        <fullName evidence="16">DUF1211 domain-containing protein</fullName>
    </recommendedName>
</protein>
<name>I4EIE0_9BACT</name>
<keyword evidence="3" id="KW-0813">Transport</keyword>
<keyword evidence="7" id="KW-0630">Potassium</keyword>
<feature type="transmembrane region" description="Helical" evidence="13">
    <location>
        <begin position="90"/>
        <end position="109"/>
    </location>
</feature>
<keyword evidence="8 13" id="KW-1133">Transmembrane helix</keyword>
<dbReference type="EMBL" id="CAGS01000271">
    <property type="protein sequence ID" value="CCF84452.1"/>
    <property type="molecule type" value="Genomic_DNA"/>
</dbReference>
<evidence type="ECO:0000313" key="15">
    <source>
        <dbReference type="Proteomes" id="UP000004221"/>
    </source>
</evidence>
<comment type="caution">
    <text evidence="14">The sequence shown here is derived from an EMBL/GenBank/DDBJ whole genome shotgun (WGS) entry which is preliminary data.</text>
</comment>
<evidence type="ECO:0000256" key="6">
    <source>
        <dbReference type="ARBA" id="ARBA00022826"/>
    </source>
</evidence>
<accession>I4EIE0</accession>
<dbReference type="GO" id="GO:0015252">
    <property type="term" value="F:proton channel activity"/>
    <property type="evidence" value="ECO:0007669"/>
    <property type="project" value="InterPro"/>
</dbReference>
<gene>
    <name evidence="14" type="ORF">NITHO_3420003</name>
</gene>
<evidence type="ECO:0000256" key="5">
    <source>
        <dbReference type="ARBA" id="ARBA00022692"/>
    </source>
</evidence>
<evidence type="ECO:0000256" key="13">
    <source>
        <dbReference type="SAM" id="Phobius"/>
    </source>
</evidence>
<evidence type="ECO:0000256" key="12">
    <source>
        <dbReference type="ARBA" id="ARBA00034430"/>
    </source>
</evidence>
<evidence type="ECO:0000256" key="9">
    <source>
        <dbReference type="ARBA" id="ARBA00023065"/>
    </source>
</evidence>
<comment type="catalytic activity">
    <reaction evidence="12">
        <text>K(+)(in) = K(+)(out)</text>
        <dbReference type="Rhea" id="RHEA:29463"/>
        <dbReference type="ChEBI" id="CHEBI:29103"/>
    </reaction>
</comment>
<comment type="similarity">
    <text evidence="2">Belongs to the TMEM175 family.</text>
</comment>
<keyword evidence="11" id="KW-0407">Ion channel</keyword>
<evidence type="ECO:0000256" key="10">
    <source>
        <dbReference type="ARBA" id="ARBA00023136"/>
    </source>
</evidence>
<keyword evidence="4" id="KW-0633">Potassium transport</keyword>
<dbReference type="PANTHER" id="PTHR31462:SF5">
    <property type="entry name" value="ENDOSOMAL_LYSOSOMAL PROTON CHANNEL TMEM175"/>
    <property type="match status" value="1"/>
</dbReference>